<dbReference type="InterPro" id="IPR007263">
    <property type="entry name" value="DCC1-like"/>
</dbReference>
<dbReference type="EMBL" id="JAHSTP010000025">
    <property type="protein sequence ID" value="MBZ6156232.1"/>
    <property type="molecule type" value="Genomic_DNA"/>
</dbReference>
<name>A0ABS7WE50_STROV</name>
<organism evidence="1 2">
    <name type="scientific">Streptomyces olivaceus</name>
    <dbReference type="NCBI Taxonomy" id="47716"/>
    <lineage>
        <taxon>Bacteria</taxon>
        <taxon>Bacillati</taxon>
        <taxon>Actinomycetota</taxon>
        <taxon>Actinomycetes</taxon>
        <taxon>Kitasatosporales</taxon>
        <taxon>Streptomycetaceae</taxon>
        <taxon>Streptomyces</taxon>
    </lineage>
</organism>
<protein>
    <submittedName>
        <fullName evidence="1">DUF393 domain-containing protein</fullName>
    </submittedName>
</protein>
<sequence length="136" mass="14971">MDTSAPGKAPAQRPVLVFDGDCGFCQAAIQQIRVRARPRITAASWQSLPDALVERHLQRLDREVVLLDGERALCGGAAALSRFLGSSPTRRYRMVAFGLRLPVISLLARQVYRWVAVNRHRMPGGTAACTIPRPSH</sequence>
<accession>A0ABS7WE50</accession>
<evidence type="ECO:0000313" key="2">
    <source>
        <dbReference type="Proteomes" id="UP000758701"/>
    </source>
</evidence>
<keyword evidence="2" id="KW-1185">Reference proteome</keyword>
<dbReference type="Pfam" id="PF04134">
    <property type="entry name" value="DCC1-like"/>
    <property type="match status" value="1"/>
</dbReference>
<dbReference type="RefSeq" id="WP_078536117.1">
    <property type="nucleotide sequence ID" value="NZ_JAHSSQ010000029.1"/>
</dbReference>
<proteinExistence type="predicted"/>
<evidence type="ECO:0000313" key="1">
    <source>
        <dbReference type="EMBL" id="MBZ6156232.1"/>
    </source>
</evidence>
<reference evidence="1 2" key="1">
    <citation type="submission" date="2021-06" db="EMBL/GenBank/DDBJ databases">
        <title>Ecological speciation of a Streptomyces species isolated from different habitats and geographic origins.</title>
        <authorList>
            <person name="Wang J."/>
        </authorList>
    </citation>
    <scope>NUCLEOTIDE SEQUENCE [LARGE SCALE GENOMIC DNA]</scope>
    <source>
        <strain evidence="1 2">FXJ8.012</strain>
    </source>
</reference>
<comment type="caution">
    <text evidence="1">The sequence shown here is derived from an EMBL/GenBank/DDBJ whole genome shotgun (WGS) entry which is preliminary data.</text>
</comment>
<dbReference type="Proteomes" id="UP000758701">
    <property type="component" value="Unassembled WGS sequence"/>
</dbReference>
<gene>
    <name evidence="1" type="ORF">KVH32_34500</name>
</gene>